<keyword evidence="1" id="KW-0472">Membrane</keyword>
<feature type="transmembrane region" description="Helical" evidence="1">
    <location>
        <begin position="257"/>
        <end position="275"/>
    </location>
</feature>
<evidence type="ECO:0000256" key="1">
    <source>
        <dbReference type="SAM" id="Phobius"/>
    </source>
</evidence>
<feature type="transmembrane region" description="Helical" evidence="1">
    <location>
        <begin position="20"/>
        <end position="42"/>
    </location>
</feature>
<keyword evidence="3" id="KW-1185">Reference proteome</keyword>
<name>A0A5C3KKU5_COPMA</name>
<dbReference type="Proteomes" id="UP000307440">
    <property type="component" value="Unassembled WGS sequence"/>
</dbReference>
<evidence type="ECO:0000313" key="3">
    <source>
        <dbReference type="Proteomes" id="UP000307440"/>
    </source>
</evidence>
<keyword evidence="1" id="KW-0812">Transmembrane</keyword>
<protein>
    <recommendedName>
        <fullName evidence="4">Family A G protein-coupled receptor-like protein</fullName>
    </recommendedName>
</protein>
<sequence>MDIDFEAYGTNVTISHMVTVTTMVLVVGIQMFMCIYGLSVFLEAPKDVRRGRTFYIIISFTIFLLTAVATGADLYNVFMRLFKATSGADYRRLTIEESGSVPNSIVGGTELAYRIVSYLLLLYRCIVLWSGRWWIVALPTLTFLSVIITGALSSVEMANETIARSMTSAYTFLSVCFTILATSLILFYLIRECRFLSGLFQSSSSEQLKRYSCVIALLIESALPLTVFGICWAAILVGTPMPQDTADATRTLILDTFFYLSFTILSPQIIIFRVTTGRSWMNRPGPQSSSSSSLPVSRPIDFAGGPGPVEQSLLVASMHDETQNKPRGSTGLRLAAGDENGLGVADNVRHDIVLEKMHTPVSATSQESREKREVA</sequence>
<feature type="transmembrane region" description="Helical" evidence="1">
    <location>
        <begin position="167"/>
        <end position="190"/>
    </location>
</feature>
<proteinExistence type="predicted"/>
<evidence type="ECO:0000313" key="2">
    <source>
        <dbReference type="EMBL" id="TFK20567.1"/>
    </source>
</evidence>
<dbReference type="AlphaFoldDB" id="A0A5C3KKU5"/>
<dbReference type="OrthoDB" id="2751465at2759"/>
<feature type="transmembrane region" description="Helical" evidence="1">
    <location>
        <begin position="111"/>
        <end position="129"/>
    </location>
</feature>
<accession>A0A5C3KKU5</accession>
<evidence type="ECO:0008006" key="4">
    <source>
        <dbReference type="Google" id="ProtNLM"/>
    </source>
</evidence>
<organism evidence="2 3">
    <name type="scientific">Coprinopsis marcescibilis</name>
    <name type="common">Agaric fungus</name>
    <name type="synonym">Psathyrella marcescibilis</name>
    <dbReference type="NCBI Taxonomy" id="230819"/>
    <lineage>
        <taxon>Eukaryota</taxon>
        <taxon>Fungi</taxon>
        <taxon>Dikarya</taxon>
        <taxon>Basidiomycota</taxon>
        <taxon>Agaricomycotina</taxon>
        <taxon>Agaricomycetes</taxon>
        <taxon>Agaricomycetidae</taxon>
        <taxon>Agaricales</taxon>
        <taxon>Agaricineae</taxon>
        <taxon>Psathyrellaceae</taxon>
        <taxon>Coprinopsis</taxon>
    </lineage>
</organism>
<keyword evidence="1" id="KW-1133">Transmembrane helix</keyword>
<reference evidence="2 3" key="1">
    <citation type="journal article" date="2019" name="Nat. Ecol. Evol.">
        <title>Megaphylogeny resolves global patterns of mushroom evolution.</title>
        <authorList>
            <person name="Varga T."/>
            <person name="Krizsan K."/>
            <person name="Foldi C."/>
            <person name="Dima B."/>
            <person name="Sanchez-Garcia M."/>
            <person name="Sanchez-Ramirez S."/>
            <person name="Szollosi G.J."/>
            <person name="Szarkandi J.G."/>
            <person name="Papp V."/>
            <person name="Albert L."/>
            <person name="Andreopoulos W."/>
            <person name="Angelini C."/>
            <person name="Antonin V."/>
            <person name="Barry K.W."/>
            <person name="Bougher N.L."/>
            <person name="Buchanan P."/>
            <person name="Buyck B."/>
            <person name="Bense V."/>
            <person name="Catcheside P."/>
            <person name="Chovatia M."/>
            <person name="Cooper J."/>
            <person name="Damon W."/>
            <person name="Desjardin D."/>
            <person name="Finy P."/>
            <person name="Geml J."/>
            <person name="Haridas S."/>
            <person name="Hughes K."/>
            <person name="Justo A."/>
            <person name="Karasinski D."/>
            <person name="Kautmanova I."/>
            <person name="Kiss B."/>
            <person name="Kocsube S."/>
            <person name="Kotiranta H."/>
            <person name="LaButti K.M."/>
            <person name="Lechner B.E."/>
            <person name="Liimatainen K."/>
            <person name="Lipzen A."/>
            <person name="Lukacs Z."/>
            <person name="Mihaltcheva S."/>
            <person name="Morgado L.N."/>
            <person name="Niskanen T."/>
            <person name="Noordeloos M.E."/>
            <person name="Ohm R.A."/>
            <person name="Ortiz-Santana B."/>
            <person name="Ovrebo C."/>
            <person name="Racz N."/>
            <person name="Riley R."/>
            <person name="Savchenko A."/>
            <person name="Shiryaev A."/>
            <person name="Soop K."/>
            <person name="Spirin V."/>
            <person name="Szebenyi C."/>
            <person name="Tomsovsky M."/>
            <person name="Tulloss R.E."/>
            <person name="Uehling J."/>
            <person name="Grigoriev I.V."/>
            <person name="Vagvolgyi C."/>
            <person name="Papp T."/>
            <person name="Martin F.M."/>
            <person name="Miettinen O."/>
            <person name="Hibbett D.S."/>
            <person name="Nagy L.G."/>
        </authorList>
    </citation>
    <scope>NUCLEOTIDE SEQUENCE [LARGE SCALE GENOMIC DNA]</scope>
    <source>
        <strain evidence="2 3">CBS 121175</strain>
    </source>
</reference>
<dbReference type="EMBL" id="ML210295">
    <property type="protein sequence ID" value="TFK20567.1"/>
    <property type="molecule type" value="Genomic_DNA"/>
</dbReference>
<gene>
    <name evidence="2" type="ORF">FA15DRAFT_646865</name>
</gene>
<feature type="transmembrane region" description="Helical" evidence="1">
    <location>
        <begin position="136"/>
        <end position="155"/>
    </location>
</feature>
<feature type="transmembrane region" description="Helical" evidence="1">
    <location>
        <begin position="54"/>
        <end position="72"/>
    </location>
</feature>
<feature type="transmembrane region" description="Helical" evidence="1">
    <location>
        <begin position="211"/>
        <end position="237"/>
    </location>
</feature>